<reference evidence="1" key="1">
    <citation type="submission" date="2024-02" db="EMBL/GenBank/DDBJ databases">
        <title>Metagenome Assembled Genome of Zalaria obscura JY119.</title>
        <authorList>
            <person name="Vighnesh L."/>
            <person name="Jagadeeshwari U."/>
            <person name="Venkata Ramana C."/>
            <person name="Sasikala C."/>
        </authorList>
    </citation>
    <scope>NUCLEOTIDE SEQUENCE</scope>
    <source>
        <strain evidence="1">JY119</strain>
    </source>
</reference>
<sequence length="492" mass="53613">MSRTVPSPMSRNTSSPMSLTSDPATARTTNAFPHFTDGDVDLILTTTRRYKLHSTVLRRHSTLFASLLAPHHAVQLSRRALRNGVTVRYRLELRAQSQSPSSSSSSYNNNDGNGSESAFARAPLDSEGRAVQGEGSVIVEENGNGRVPGSGSAQVYSWYEKVLGAFYLVEVRLGPEGGGGTMAEVLEDAWGLVGVAERVGCVASISKSVDNALLSEGPTLHRSVTSNPLAWLNLALLLHSRAIFKEAVIHIVGNYNVHLSTPPPASFLAAHPHSLTTLDQLDPYVRGLVETKVRTLKGMCRTVDRTLMTWYPANLSRELVTGRADRDNIGRSSYQSDIMTWMALALFRHWLGQTIAADGTHHAADGGFAFYSQIARGGDAYLNREVVAGFHERFPMSRKGMSVVAGALEGFKVGVKGAVEPLLRSWSKAETGRWPVAWLTCVEVGNEECPWEKDAAKEKGKGRGKGKRKREEYEEEDGGDGMARSETVETVE</sequence>
<protein>
    <submittedName>
        <fullName evidence="1">Uncharacterized protein</fullName>
    </submittedName>
</protein>
<dbReference type="Proteomes" id="UP001320706">
    <property type="component" value="Unassembled WGS sequence"/>
</dbReference>
<comment type="caution">
    <text evidence="1">The sequence shown here is derived from an EMBL/GenBank/DDBJ whole genome shotgun (WGS) entry which is preliminary data.</text>
</comment>
<gene>
    <name evidence="1" type="ORF">M8818_000776</name>
</gene>
<evidence type="ECO:0000313" key="2">
    <source>
        <dbReference type="Proteomes" id="UP001320706"/>
    </source>
</evidence>
<proteinExistence type="predicted"/>
<evidence type="ECO:0000313" key="1">
    <source>
        <dbReference type="EMBL" id="KAK8219802.1"/>
    </source>
</evidence>
<accession>A0ACC3SMU2</accession>
<name>A0ACC3SMU2_9PEZI</name>
<organism evidence="1 2">
    <name type="scientific">Zalaria obscura</name>
    <dbReference type="NCBI Taxonomy" id="2024903"/>
    <lineage>
        <taxon>Eukaryota</taxon>
        <taxon>Fungi</taxon>
        <taxon>Dikarya</taxon>
        <taxon>Ascomycota</taxon>
        <taxon>Pezizomycotina</taxon>
        <taxon>Dothideomycetes</taxon>
        <taxon>Dothideomycetidae</taxon>
        <taxon>Dothideales</taxon>
        <taxon>Zalariaceae</taxon>
        <taxon>Zalaria</taxon>
    </lineage>
</organism>
<keyword evidence="2" id="KW-1185">Reference proteome</keyword>
<dbReference type="EMBL" id="JAMKPW020000003">
    <property type="protein sequence ID" value="KAK8219802.1"/>
    <property type="molecule type" value="Genomic_DNA"/>
</dbReference>